<dbReference type="PANTHER" id="PTHR31170">
    <property type="entry name" value="BNAC04G53230D PROTEIN"/>
    <property type="match status" value="1"/>
</dbReference>
<keyword evidence="2" id="KW-0689">Ribosomal protein</keyword>
<sequence length="602" mass="68628">MKEKKEVDLSWMVPIEVMLGALHHGQVQACSISRVPEKLRDQKEHAFKPKEVSIGPLHRGTQLMEETKWHYMRQFLERKGTQRQNKKSELRLRECGNDILKLDKLITASYGGHVEAQPQDLAKIMIVDGCFLLEFLISLGDYITQTQTESIRFSKDLVLKNKEKVLCVLNDITMLENQIPFIVLKKLYRKVYPDDSDVDQDHRVANIVRKAFGFSEVNHSGGVHVLHLMHVSTVGHHHDEGKRAKQELLRCATRLKAAGITIKASKHTPCHELLDTFNFGIDFTNAGVLQIPVLNVKETTEVRWRNLIAWEQSKISLKCQYTSYALFFQGLICCKHDIEFLEEIGVIVNYAKKSKEELLNLFQTIAKGAERMDSSYSKDCDKLNEYHGKKVRTVLGKLPIVFWHKCRHVFEIVMYYWGNWYKILIRDHIPTVWKFIGVLAAAALLVLAVLQTYYSSRVQRGKETRCTFPPSQTLSFELSFLAMASLLLAAPPPLSIHSHTSSSHLSFSQSQSLFTPLFTPFPSFSASAAPSLSPTPSVYCGRGDRKTERGKRFNHSFGNARPKDKKKGRGPPRLHAPPAPKKDRFEDNEVVKIEIDESLFSG</sequence>
<feature type="compositionally biased region" description="Low complexity" evidence="4">
    <location>
        <begin position="526"/>
        <end position="537"/>
    </location>
</feature>
<evidence type="ECO:0000256" key="3">
    <source>
        <dbReference type="ARBA" id="ARBA00023274"/>
    </source>
</evidence>
<evidence type="ECO:0000256" key="5">
    <source>
        <dbReference type="SAM" id="Phobius"/>
    </source>
</evidence>
<feature type="region of interest" description="Disordered" evidence="4">
    <location>
        <begin position="526"/>
        <end position="588"/>
    </location>
</feature>
<organism evidence="6 7">
    <name type="scientific">Clitoria ternatea</name>
    <name type="common">Butterfly pea</name>
    <dbReference type="NCBI Taxonomy" id="43366"/>
    <lineage>
        <taxon>Eukaryota</taxon>
        <taxon>Viridiplantae</taxon>
        <taxon>Streptophyta</taxon>
        <taxon>Embryophyta</taxon>
        <taxon>Tracheophyta</taxon>
        <taxon>Spermatophyta</taxon>
        <taxon>Magnoliopsida</taxon>
        <taxon>eudicotyledons</taxon>
        <taxon>Gunneridae</taxon>
        <taxon>Pentapetalae</taxon>
        <taxon>rosids</taxon>
        <taxon>fabids</taxon>
        <taxon>Fabales</taxon>
        <taxon>Fabaceae</taxon>
        <taxon>Papilionoideae</taxon>
        <taxon>50 kb inversion clade</taxon>
        <taxon>NPAAA clade</taxon>
        <taxon>indigoferoid/millettioid clade</taxon>
        <taxon>Phaseoleae</taxon>
        <taxon>Clitoria</taxon>
    </lineage>
</organism>
<feature type="compositionally biased region" description="Basic and acidic residues" evidence="4">
    <location>
        <begin position="542"/>
        <end position="551"/>
    </location>
</feature>
<name>A0AAN9IV79_CLITE</name>
<evidence type="ECO:0000313" key="6">
    <source>
        <dbReference type="EMBL" id="KAK7286897.1"/>
    </source>
</evidence>
<dbReference type="EMBL" id="JAYKXN010000005">
    <property type="protein sequence ID" value="KAK7286897.1"/>
    <property type="molecule type" value="Genomic_DNA"/>
</dbReference>
<dbReference type="Pfam" id="PF03140">
    <property type="entry name" value="DUF247"/>
    <property type="match status" value="1"/>
</dbReference>
<feature type="transmembrane region" description="Helical" evidence="5">
    <location>
        <begin position="432"/>
        <end position="454"/>
    </location>
</feature>
<dbReference type="GO" id="GO:1990904">
    <property type="term" value="C:ribonucleoprotein complex"/>
    <property type="evidence" value="ECO:0007669"/>
    <property type="project" value="UniProtKB-KW"/>
</dbReference>
<protein>
    <submittedName>
        <fullName evidence="6">Uncharacterized protein</fullName>
    </submittedName>
</protein>
<dbReference type="InterPro" id="IPR030826">
    <property type="entry name" value="Ribosomal_bTHX/bTHXc/bTHXm"/>
</dbReference>
<gene>
    <name evidence="6" type="ORF">RJT34_22241</name>
</gene>
<dbReference type="NCBIfam" id="TIGR04560">
    <property type="entry name" value="ribo_THX"/>
    <property type="match status" value="1"/>
</dbReference>
<keyword evidence="5" id="KW-1133">Transmembrane helix</keyword>
<evidence type="ECO:0000256" key="4">
    <source>
        <dbReference type="SAM" id="MobiDB-lite"/>
    </source>
</evidence>
<comment type="similarity">
    <text evidence="1">Belongs to the bacterial ribosomal protein bTHX family.</text>
</comment>
<evidence type="ECO:0000313" key="7">
    <source>
        <dbReference type="Proteomes" id="UP001359559"/>
    </source>
</evidence>
<keyword evidence="3" id="KW-0687">Ribonucleoprotein</keyword>
<dbReference type="GO" id="GO:0005840">
    <property type="term" value="C:ribosome"/>
    <property type="evidence" value="ECO:0007669"/>
    <property type="project" value="UniProtKB-KW"/>
</dbReference>
<dbReference type="Pfam" id="PF17067">
    <property type="entry name" value="RPS31"/>
    <property type="match status" value="1"/>
</dbReference>
<dbReference type="PANTHER" id="PTHR31170:SF20">
    <property type="entry name" value="DUF247 DOMAIN PROTEIN"/>
    <property type="match status" value="1"/>
</dbReference>
<dbReference type="Proteomes" id="UP001359559">
    <property type="component" value="Unassembled WGS sequence"/>
</dbReference>
<reference evidence="6 7" key="1">
    <citation type="submission" date="2024-01" db="EMBL/GenBank/DDBJ databases">
        <title>The genomes of 5 underutilized Papilionoideae crops provide insights into root nodulation and disease resistance.</title>
        <authorList>
            <person name="Yuan L."/>
        </authorList>
    </citation>
    <scope>NUCLEOTIDE SEQUENCE [LARGE SCALE GENOMIC DNA]</scope>
    <source>
        <strain evidence="6">LY-2023</strain>
        <tissue evidence="6">Leaf</tissue>
    </source>
</reference>
<feature type="compositionally biased region" description="Basic residues" evidence="4">
    <location>
        <begin position="563"/>
        <end position="572"/>
    </location>
</feature>
<keyword evidence="7" id="KW-1185">Reference proteome</keyword>
<keyword evidence="5" id="KW-0812">Transmembrane</keyword>
<accession>A0AAN9IV79</accession>
<proteinExistence type="inferred from homology"/>
<evidence type="ECO:0000256" key="2">
    <source>
        <dbReference type="ARBA" id="ARBA00022980"/>
    </source>
</evidence>
<keyword evidence="5" id="KW-0472">Membrane</keyword>
<dbReference type="InterPro" id="IPR004158">
    <property type="entry name" value="DUF247_pln"/>
</dbReference>
<dbReference type="AlphaFoldDB" id="A0AAN9IV79"/>
<evidence type="ECO:0000256" key="1">
    <source>
        <dbReference type="ARBA" id="ARBA00010834"/>
    </source>
</evidence>
<comment type="caution">
    <text evidence="6">The sequence shown here is derived from an EMBL/GenBank/DDBJ whole genome shotgun (WGS) entry which is preliminary data.</text>
</comment>